<keyword evidence="1" id="KW-0812">Transmembrane</keyword>
<gene>
    <name evidence="2" type="ORF">V1633_15415</name>
</gene>
<dbReference type="Pfam" id="PF06772">
    <property type="entry name" value="LtrA"/>
    <property type="match status" value="1"/>
</dbReference>
<evidence type="ECO:0000313" key="3">
    <source>
        <dbReference type="Proteomes" id="UP001332243"/>
    </source>
</evidence>
<feature type="transmembrane region" description="Helical" evidence="1">
    <location>
        <begin position="21"/>
        <end position="41"/>
    </location>
</feature>
<dbReference type="PANTHER" id="PTHR36840">
    <property type="entry name" value="BLL5714 PROTEIN"/>
    <property type="match status" value="1"/>
</dbReference>
<accession>A0ABU7RTQ2</accession>
<feature type="transmembrane region" description="Helical" evidence="1">
    <location>
        <begin position="274"/>
        <end position="295"/>
    </location>
</feature>
<protein>
    <submittedName>
        <fullName evidence="2">Low temperature requirement protein A</fullName>
    </submittedName>
</protein>
<keyword evidence="1" id="KW-1133">Transmembrane helix</keyword>
<dbReference type="InterPro" id="IPR010640">
    <property type="entry name" value="Low_temperature_requirement_A"/>
</dbReference>
<dbReference type="Proteomes" id="UP001332243">
    <property type="component" value="Unassembled WGS sequence"/>
</dbReference>
<dbReference type="PANTHER" id="PTHR36840:SF1">
    <property type="entry name" value="BLL5714 PROTEIN"/>
    <property type="match status" value="1"/>
</dbReference>
<feature type="transmembrane region" description="Helical" evidence="1">
    <location>
        <begin position="141"/>
        <end position="159"/>
    </location>
</feature>
<feature type="transmembrane region" description="Helical" evidence="1">
    <location>
        <begin position="233"/>
        <end position="253"/>
    </location>
</feature>
<feature type="transmembrane region" description="Helical" evidence="1">
    <location>
        <begin position="83"/>
        <end position="102"/>
    </location>
</feature>
<evidence type="ECO:0000256" key="1">
    <source>
        <dbReference type="SAM" id="Phobius"/>
    </source>
</evidence>
<feature type="transmembrane region" description="Helical" evidence="1">
    <location>
        <begin position="307"/>
        <end position="324"/>
    </location>
</feature>
<feature type="transmembrane region" description="Helical" evidence="1">
    <location>
        <begin position="210"/>
        <end position="227"/>
    </location>
</feature>
<feature type="transmembrane region" description="Helical" evidence="1">
    <location>
        <begin position="165"/>
        <end position="189"/>
    </location>
</feature>
<keyword evidence="3" id="KW-1185">Reference proteome</keyword>
<sequence>MRASTKAAMERDPEGSRRVSLLELFFDLVYVVALALISRHLVENLTWAGVFQTAVLLAALWWVWAITAFLTDLYEPQQVSIQLLMLAAMLGSLLLAATVPHAFGSGGVVFACAYVGIHFSRGLFLVPTLRGQEVQKRAVRIFFWFSVSAVPWIVGGLMTDEVVRAAWWAGALAIDYVAFSLGYPTPGLGPLPTTQYKVTAAHLAERYQQFFMIALGDAILVSGFTYSEAHAGPASSGAFLVAFVSTVLLWRIYTHRAGEVLPLAIESVVETRRFFRVAPYTHLVMVTGVVVKAASFELLIADPLDNAGWAMVGLLLGGPAIFLIGRSRFEYEVFGRVSPSRIVALVVLVVIAPVTVMLPVLAIAGCACLVLLGMALADTLRSWGKHPEPPKPGL</sequence>
<reference evidence="2 3" key="1">
    <citation type="submission" date="2024-01" db="EMBL/GenBank/DDBJ databases">
        <title>Genome insights into Plantactinospora sonchi sp. nov.</title>
        <authorList>
            <person name="Wang L."/>
        </authorList>
    </citation>
    <scope>NUCLEOTIDE SEQUENCE [LARGE SCALE GENOMIC DNA]</scope>
    <source>
        <strain evidence="2 3">NEAU-QY2</strain>
    </source>
</reference>
<organism evidence="2 3">
    <name type="scientific">Plantactinospora sonchi</name>
    <dbReference type="NCBI Taxonomy" id="1544735"/>
    <lineage>
        <taxon>Bacteria</taxon>
        <taxon>Bacillati</taxon>
        <taxon>Actinomycetota</taxon>
        <taxon>Actinomycetes</taxon>
        <taxon>Micromonosporales</taxon>
        <taxon>Micromonosporaceae</taxon>
        <taxon>Plantactinospora</taxon>
    </lineage>
</organism>
<feature type="transmembrane region" description="Helical" evidence="1">
    <location>
        <begin position="108"/>
        <end position="129"/>
    </location>
</feature>
<proteinExistence type="predicted"/>
<name>A0ABU7RTQ2_9ACTN</name>
<feature type="transmembrane region" description="Helical" evidence="1">
    <location>
        <begin position="47"/>
        <end position="71"/>
    </location>
</feature>
<dbReference type="RefSeq" id="WP_331214993.1">
    <property type="nucleotide sequence ID" value="NZ_JAZGQK010000012.1"/>
</dbReference>
<evidence type="ECO:0000313" key="2">
    <source>
        <dbReference type="EMBL" id="MEE6259877.1"/>
    </source>
</evidence>
<comment type="caution">
    <text evidence="2">The sequence shown here is derived from an EMBL/GenBank/DDBJ whole genome shotgun (WGS) entry which is preliminary data.</text>
</comment>
<dbReference type="EMBL" id="JAZGQK010000012">
    <property type="protein sequence ID" value="MEE6259877.1"/>
    <property type="molecule type" value="Genomic_DNA"/>
</dbReference>
<keyword evidence="1" id="KW-0472">Membrane</keyword>
<feature type="transmembrane region" description="Helical" evidence="1">
    <location>
        <begin position="345"/>
        <end position="377"/>
    </location>
</feature>